<reference evidence="4 5" key="1">
    <citation type="journal article" date="2021" name="DNA Res.">
        <title>Genome analysis of Candida subhashii reveals its hybrid nature and dual mitochondrial genome conformations.</title>
        <authorList>
            <person name="Mixao V."/>
            <person name="Hegedusova E."/>
            <person name="Saus E."/>
            <person name="Pryszcz L.P."/>
            <person name="Cillingova A."/>
            <person name="Nosek J."/>
            <person name="Gabaldon T."/>
        </authorList>
    </citation>
    <scope>NUCLEOTIDE SEQUENCE [LARGE SCALE GENOMIC DNA]</scope>
    <source>
        <strain evidence="4 5">CBS 10753</strain>
    </source>
</reference>
<dbReference type="Pfam" id="PF22725">
    <property type="entry name" value="GFO_IDH_MocA_C3"/>
    <property type="match status" value="1"/>
</dbReference>
<dbReference type="Pfam" id="PF01408">
    <property type="entry name" value="GFO_IDH_MocA"/>
    <property type="match status" value="1"/>
</dbReference>
<dbReference type="PANTHER" id="PTHR43377:SF1">
    <property type="entry name" value="BILIVERDIN REDUCTASE A"/>
    <property type="match status" value="1"/>
</dbReference>
<dbReference type="PANTHER" id="PTHR43377">
    <property type="entry name" value="BILIVERDIN REDUCTASE A"/>
    <property type="match status" value="1"/>
</dbReference>
<organism evidence="4 5">
    <name type="scientific">[Candida] subhashii</name>
    <dbReference type="NCBI Taxonomy" id="561895"/>
    <lineage>
        <taxon>Eukaryota</taxon>
        <taxon>Fungi</taxon>
        <taxon>Dikarya</taxon>
        <taxon>Ascomycota</taxon>
        <taxon>Saccharomycotina</taxon>
        <taxon>Pichiomycetes</taxon>
        <taxon>Debaryomycetaceae</taxon>
        <taxon>Spathaspora</taxon>
    </lineage>
</organism>
<gene>
    <name evidence="4" type="ORF">J8A68_001701</name>
</gene>
<dbReference type="InterPro" id="IPR051450">
    <property type="entry name" value="Gfo/Idh/MocA_Oxidoreductases"/>
</dbReference>
<dbReference type="RefSeq" id="XP_049264978.1">
    <property type="nucleotide sequence ID" value="XM_049405379.1"/>
</dbReference>
<evidence type="ECO:0000259" key="2">
    <source>
        <dbReference type="Pfam" id="PF01408"/>
    </source>
</evidence>
<accession>A0A8J5QHG7</accession>
<name>A0A8J5QHG7_9ASCO</name>
<dbReference type="GO" id="GO:0000166">
    <property type="term" value="F:nucleotide binding"/>
    <property type="evidence" value="ECO:0007669"/>
    <property type="project" value="InterPro"/>
</dbReference>
<evidence type="ECO:0000256" key="1">
    <source>
        <dbReference type="ARBA" id="ARBA00010928"/>
    </source>
</evidence>
<dbReference type="AlphaFoldDB" id="A0A8J5QHG7"/>
<dbReference type="Proteomes" id="UP000694255">
    <property type="component" value="Unassembled WGS sequence"/>
</dbReference>
<dbReference type="InterPro" id="IPR000683">
    <property type="entry name" value="Gfo/Idh/MocA-like_OxRdtase_N"/>
</dbReference>
<protein>
    <recommendedName>
        <fullName evidence="6">Oxidoreductase</fullName>
    </recommendedName>
</protein>
<comment type="similarity">
    <text evidence="1">Belongs to the Gfo/Idh/MocA family.</text>
</comment>
<evidence type="ECO:0008006" key="6">
    <source>
        <dbReference type="Google" id="ProtNLM"/>
    </source>
</evidence>
<dbReference type="InterPro" id="IPR055170">
    <property type="entry name" value="GFO_IDH_MocA-like_dom"/>
</dbReference>
<dbReference type="EMBL" id="JAGSYN010000065">
    <property type="protein sequence ID" value="KAG7664746.1"/>
    <property type="molecule type" value="Genomic_DNA"/>
</dbReference>
<dbReference type="GeneID" id="73468502"/>
<sequence length="471" mass="52588">MDSTDIFDNVNQFDTSSSNNIFHHQRTFTQGSKISFIVIGAGLIGPRHAEHVFQRSDCKLMAIVDHSAKGPKVAAKFNCLIFADLQQLFIHCETYNIPFPDAAIVATPNHTHLDMAMELATRGIHILMEKPLASNATDCKTLMNYCEHKQVKLLVGHHRRFNPYVITTKENIPKVGKLVAVQGTWTMCKPPSYFMEKPWRSTIAKGGGTLLINLIHDLDLLQYLLGPIEKVYAELLPKQRTDRFGEMEVDDCDLVDEGAALTLRFANGCCGTFVCSDNVTSPFSFESGTGENPTIPFNKNVAGFYRIFGSHGTISVPDLKLYHQNDALDLINQHAFNNSMTSNRDDSRTWLNPIQCEQLQMNHEKPVPAVAPISTNGMITPSPSPDYKVSPIHNIGMGKKPKPFDLQLDHFVNLITGSETVIKCTGEDALRALLCIEAVIKSIETGLPQYVDSVESIQPDYELLNRYMYNI</sequence>
<keyword evidence="5" id="KW-1185">Reference proteome</keyword>
<proteinExistence type="inferred from homology"/>
<feature type="domain" description="GFO/IDH/MocA-like oxidoreductase" evidence="3">
    <location>
        <begin position="174"/>
        <end position="314"/>
    </location>
</feature>
<evidence type="ECO:0000259" key="3">
    <source>
        <dbReference type="Pfam" id="PF22725"/>
    </source>
</evidence>
<feature type="domain" description="Gfo/Idh/MocA-like oxidoreductase N-terminal" evidence="2">
    <location>
        <begin position="35"/>
        <end position="157"/>
    </location>
</feature>
<dbReference type="OrthoDB" id="64915at2759"/>
<evidence type="ECO:0000313" key="4">
    <source>
        <dbReference type="EMBL" id="KAG7664746.1"/>
    </source>
</evidence>
<evidence type="ECO:0000313" key="5">
    <source>
        <dbReference type="Proteomes" id="UP000694255"/>
    </source>
</evidence>
<comment type="caution">
    <text evidence="4">The sequence shown here is derived from an EMBL/GenBank/DDBJ whole genome shotgun (WGS) entry which is preliminary data.</text>
</comment>